<evidence type="ECO:0000313" key="6">
    <source>
        <dbReference type="Proteomes" id="UP000515511"/>
    </source>
</evidence>
<organism evidence="5 6">
    <name type="scientific">Leifsonia shinshuensis</name>
    <dbReference type="NCBI Taxonomy" id="150026"/>
    <lineage>
        <taxon>Bacteria</taxon>
        <taxon>Bacillati</taxon>
        <taxon>Actinomycetota</taxon>
        <taxon>Actinomycetes</taxon>
        <taxon>Micrococcales</taxon>
        <taxon>Microbacteriaceae</taxon>
        <taxon>Leifsonia</taxon>
    </lineage>
</organism>
<proteinExistence type="predicted"/>
<dbReference type="AlphaFoldDB" id="A0A7G6YAD5"/>
<dbReference type="GO" id="GO:0005886">
    <property type="term" value="C:plasma membrane"/>
    <property type="evidence" value="ECO:0007669"/>
    <property type="project" value="TreeGrafter"/>
</dbReference>
<dbReference type="PROSITE" id="PS00211">
    <property type="entry name" value="ABC_TRANSPORTER_1"/>
    <property type="match status" value="1"/>
</dbReference>
<dbReference type="Gene3D" id="3.40.50.300">
    <property type="entry name" value="P-loop containing nucleotide triphosphate hydrolases"/>
    <property type="match status" value="1"/>
</dbReference>
<dbReference type="PANTHER" id="PTHR24220">
    <property type="entry name" value="IMPORT ATP-BINDING PROTEIN"/>
    <property type="match status" value="1"/>
</dbReference>
<evidence type="ECO:0000256" key="2">
    <source>
        <dbReference type="ARBA" id="ARBA00022741"/>
    </source>
</evidence>
<protein>
    <submittedName>
        <fullName evidence="5">ABC transporter ATP-binding protein</fullName>
    </submittedName>
</protein>
<name>A0A7G6YAD5_9MICO</name>
<reference evidence="6" key="1">
    <citation type="submission" date="2019-09" db="EMBL/GenBank/DDBJ databases">
        <title>Antimicrobial potential of Antarctic Bacteria.</title>
        <authorList>
            <person name="Benaud N."/>
            <person name="Edwards R.J."/>
            <person name="Ferrari B.C."/>
        </authorList>
    </citation>
    <scope>NUCLEOTIDE SEQUENCE [LARGE SCALE GENOMIC DNA]</scope>
    <source>
        <strain evidence="6">INR9</strain>
    </source>
</reference>
<evidence type="ECO:0000259" key="4">
    <source>
        <dbReference type="PROSITE" id="PS50893"/>
    </source>
</evidence>
<feature type="domain" description="ABC transporter" evidence="4">
    <location>
        <begin position="20"/>
        <end position="251"/>
    </location>
</feature>
<dbReference type="InterPro" id="IPR027417">
    <property type="entry name" value="P-loop_NTPase"/>
</dbReference>
<dbReference type="PROSITE" id="PS50893">
    <property type="entry name" value="ABC_TRANSPORTER_2"/>
    <property type="match status" value="1"/>
</dbReference>
<dbReference type="InterPro" id="IPR003439">
    <property type="entry name" value="ABC_transporter-like_ATP-bd"/>
</dbReference>
<dbReference type="GO" id="GO:0098796">
    <property type="term" value="C:membrane protein complex"/>
    <property type="evidence" value="ECO:0007669"/>
    <property type="project" value="UniProtKB-ARBA"/>
</dbReference>
<keyword evidence="1" id="KW-0813">Transport</keyword>
<dbReference type="CDD" id="cd03255">
    <property type="entry name" value="ABC_MJ0796_LolCDE_FtsE"/>
    <property type="match status" value="1"/>
</dbReference>
<dbReference type="PANTHER" id="PTHR24220:SF685">
    <property type="entry name" value="ABC TRANSPORTER RELATED"/>
    <property type="match status" value="1"/>
</dbReference>
<evidence type="ECO:0000256" key="3">
    <source>
        <dbReference type="ARBA" id="ARBA00022840"/>
    </source>
</evidence>
<dbReference type="Proteomes" id="UP000515511">
    <property type="component" value="Chromosome"/>
</dbReference>
<keyword evidence="3 5" id="KW-0067">ATP-binding</keyword>
<dbReference type="SMART" id="SM00382">
    <property type="entry name" value="AAA"/>
    <property type="match status" value="1"/>
</dbReference>
<dbReference type="Pfam" id="PF00005">
    <property type="entry name" value="ABC_tran"/>
    <property type="match status" value="1"/>
</dbReference>
<gene>
    <name evidence="5" type="ORF">F1C12_10140</name>
</gene>
<dbReference type="GO" id="GO:0022857">
    <property type="term" value="F:transmembrane transporter activity"/>
    <property type="evidence" value="ECO:0007669"/>
    <property type="project" value="TreeGrafter"/>
</dbReference>
<dbReference type="InterPro" id="IPR017911">
    <property type="entry name" value="MacB-like_ATP-bd"/>
</dbReference>
<keyword evidence="2" id="KW-0547">Nucleotide-binding</keyword>
<sequence length="251" mass="26059">MTTVDTVADPAGARPAVPLLAAEGVSRVFETAAGPVVALGEANLEVHSGELVVVKGRSGSGKTTLLNVLSGLDRPTSGTVVVNGVDVATADEAALVRLRQRSVGFVFQSFGLIPVLSAAENVEVPLRLLGTEPAERDARVAELLDRVGLAAHARQRPTELSGGQQQRVGIARALAADPPLLFADEPTGQLDSVTGRQIMDLLVDLVHGSGVAAVVTTHDPLLMARADRVLELHDGRLGHAASRRGRHAAEG</sequence>
<evidence type="ECO:0000313" key="5">
    <source>
        <dbReference type="EMBL" id="QNE35450.1"/>
    </source>
</evidence>
<dbReference type="EMBL" id="CP043641">
    <property type="protein sequence ID" value="QNE35450.1"/>
    <property type="molecule type" value="Genomic_DNA"/>
</dbReference>
<dbReference type="InterPro" id="IPR015854">
    <property type="entry name" value="ABC_transpr_LolD-like"/>
</dbReference>
<evidence type="ECO:0000256" key="1">
    <source>
        <dbReference type="ARBA" id="ARBA00022448"/>
    </source>
</evidence>
<dbReference type="RefSeq" id="WP_185278612.1">
    <property type="nucleotide sequence ID" value="NZ_CP043641.1"/>
</dbReference>
<dbReference type="KEGG" id="lse:F1C12_10140"/>
<dbReference type="InterPro" id="IPR017871">
    <property type="entry name" value="ABC_transporter-like_CS"/>
</dbReference>
<dbReference type="GO" id="GO:0016887">
    <property type="term" value="F:ATP hydrolysis activity"/>
    <property type="evidence" value="ECO:0007669"/>
    <property type="project" value="InterPro"/>
</dbReference>
<dbReference type="SUPFAM" id="SSF52540">
    <property type="entry name" value="P-loop containing nucleoside triphosphate hydrolases"/>
    <property type="match status" value="1"/>
</dbReference>
<dbReference type="InterPro" id="IPR003593">
    <property type="entry name" value="AAA+_ATPase"/>
</dbReference>
<dbReference type="FunFam" id="3.40.50.300:FF:000032">
    <property type="entry name" value="Export ABC transporter ATP-binding protein"/>
    <property type="match status" value="1"/>
</dbReference>
<accession>A0A7G6YAD5</accession>
<dbReference type="GO" id="GO:0005524">
    <property type="term" value="F:ATP binding"/>
    <property type="evidence" value="ECO:0007669"/>
    <property type="project" value="UniProtKB-KW"/>
</dbReference>